<name>A0A2K1KC01_PHYPA</name>
<dbReference type="AlphaFoldDB" id="A0A2K1KC01"/>
<evidence type="ECO:0000313" key="1">
    <source>
        <dbReference type="EMBL" id="PNR51314.1"/>
    </source>
</evidence>
<keyword evidence="3" id="KW-1185">Reference proteome</keyword>
<reference evidence="2" key="3">
    <citation type="submission" date="2020-12" db="UniProtKB">
        <authorList>
            <consortium name="EnsemblPlants"/>
        </authorList>
    </citation>
    <scope>IDENTIFICATION</scope>
</reference>
<organism evidence="1">
    <name type="scientific">Physcomitrium patens</name>
    <name type="common">Spreading-leaved earth moss</name>
    <name type="synonym">Physcomitrella patens</name>
    <dbReference type="NCBI Taxonomy" id="3218"/>
    <lineage>
        <taxon>Eukaryota</taxon>
        <taxon>Viridiplantae</taxon>
        <taxon>Streptophyta</taxon>
        <taxon>Embryophyta</taxon>
        <taxon>Bryophyta</taxon>
        <taxon>Bryophytina</taxon>
        <taxon>Bryopsida</taxon>
        <taxon>Funariidae</taxon>
        <taxon>Funariales</taxon>
        <taxon>Funariaceae</taxon>
        <taxon>Physcomitrium</taxon>
    </lineage>
</organism>
<dbReference type="Proteomes" id="UP000006727">
    <property type="component" value="Chromosome 7"/>
</dbReference>
<evidence type="ECO:0000313" key="3">
    <source>
        <dbReference type="Proteomes" id="UP000006727"/>
    </source>
</evidence>
<dbReference type="Gramene" id="Pp3c7_17610V3.1">
    <property type="protein sequence ID" value="PAC:32923494.CDS.1"/>
    <property type="gene ID" value="Pp3c7_17610"/>
</dbReference>
<dbReference type="EMBL" id="ABEU02000007">
    <property type="protein sequence ID" value="PNR51314.1"/>
    <property type="molecule type" value="Genomic_DNA"/>
</dbReference>
<evidence type="ECO:0000313" key="2">
    <source>
        <dbReference type="EnsemblPlants" id="PAC:32923494.CDS.1"/>
    </source>
</evidence>
<proteinExistence type="predicted"/>
<sequence>MIVMDEFIEIGFETDDPADTWQALKNIFEARSSSQILLLSIKLHNMQMTKGSLIEEYLRIA</sequence>
<protein>
    <submittedName>
        <fullName evidence="1 2">Uncharacterized protein</fullName>
    </submittedName>
</protein>
<gene>
    <name evidence="1" type="ORF">PHYPA_010500</name>
</gene>
<reference evidence="1 3" key="1">
    <citation type="journal article" date="2008" name="Science">
        <title>The Physcomitrella genome reveals evolutionary insights into the conquest of land by plants.</title>
        <authorList>
            <person name="Rensing S."/>
            <person name="Lang D."/>
            <person name="Zimmer A."/>
            <person name="Terry A."/>
            <person name="Salamov A."/>
            <person name="Shapiro H."/>
            <person name="Nishiyama T."/>
            <person name="Perroud P.-F."/>
            <person name="Lindquist E."/>
            <person name="Kamisugi Y."/>
            <person name="Tanahashi T."/>
            <person name="Sakakibara K."/>
            <person name="Fujita T."/>
            <person name="Oishi K."/>
            <person name="Shin-I T."/>
            <person name="Kuroki Y."/>
            <person name="Toyoda A."/>
            <person name="Suzuki Y."/>
            <person name="Hashimoto A."/>
            <person name="Yamaguchi K."/>
            <person name="Sugano A."/>
            <person name="Kohara Y."/>
            <person name="Fujiyama A."/>
            <person name="Anterola A."/>
            <person name="Aoki S."/>
            <person name="Ashton N."/>
            <person name="Barbazuk W.B."/>
            <person name="Barker E."/>
            <person name="Bennetzen J."/>
            <person name="Bezanilla M."/>
            <person name="Blankenship R."/>
            <person name="Cho S.H."/>
            <person name="Dutcher S."/>
            <person name="Estelle M."/>
            <person name="Fawcett J.A."/>
            <person name="Gundlach H."/>
            <person name="Hanada K."/>
            <person name="Heyl A."/>
            <person name="Hicks K.A."/>
            <person name="Hugh J."/>
            <person name="Lohr M."/>
            <person name="Mayer K."/>
            <person name="Melkozernov A."/>
            <person name="Murata T."/>
            <person name="Nelson D."/>
            <person name="Pils B."/>
            <person name="Prigge M."/>
            <person name="Reiss B."/>
            <person name="Renner T."/>
            <person name="Rombauts S."/>
            <person name="Rushton P."/>
            <person name="Sanderfoot A."/>
            <person name="Schween G."/>
            <person name="Shiu S.-H."/>
            <person name="Stueber K."/>
            <person name="Theodoulou F.L."/>
            <person name="Tu H."/>
            <person name="Van de Peer Y."/>
            <person name="Verrier P.J."/>
            <person name="Waters E."/>
            <person name="Wood A."/>
            <person name="Yang L."/>
            <person name="Cove D."/>
            <person name="Cuming A."/>
            <person name="Hasebe M."/>
            <person name="Lucas S."/>
            <person name="Mishler D.B."/>
            <person name="Reski R."/>
            <person name="Grigoriev I."/>
            <person name="Quatrano R.S."/>
            <person name="Boore J.L."/>
        </authorList>
    </citation>
    <scope>NUCLEOTIDE SEQUENCE [LARGE SCALE GENOMIC DNA]</scope>
    <source>
        <strain evidence="2 3">cv. Gransden 2004</strain>
    </source>
</reference>
<dbReference type="EnsemblPlants" id="Pp3c7_17610V3.1">
    <property type="protein sequence ID" value="PAC:32923494.CDS.1"/>
    <property type="gene ID" value="Pp3c7_17610"/>
</dbReference>
<accession>A0A2K1KC01</accession>
<reference evidence="1 3" key="2">
    <citation type="journal article" date="2018" name="Plant J.">
        <title>The Physcomitrella patens chromosome-scale assembly reveals moss genome structure and evolution.</title>
        <authorList>
            <person name="Lang D."/>
            <person name="Ullrich K.K."/>
            <person name="Murat F."/>
            <person name="Fuchs J."/>
            <person name="Jenkins J."/>
            <person name="Haas F.B."/>
            <person name="Piednoel M."/>
            <person name="Gundlach H."/>
            <person name="Van Bel M."/>
            <person name="Meyberg R."/>
            <person name="Vives C."/>
            <person name="Morata J."/>
            <person name="Symeonidi A."/>
            <person name="Hiss M."/>
            <person name="Muchero W."/>
            <person name="Kamisugi Y."/>
            <person name="Saleh O."/>
            <person name="Blanc G."/>
            <person name="Decker E.L."/>
            <person name="van Gessel N."/>
            <person name="Grimwood J."/>
            <person name="Hayes R.D."/>
            <person name="Graham S.W."/>
            <person name="Gunter L.E."/>
            <person name="McDaniel S.F."/>
            <person name="Hoernstein S.N.W."/>
            <person name="Larsson A."/>
            <person name="Li F.W."/>
            <person name="Perroud P.F."/>
            <person name="Phillips J."/>
            <person name="Ranjan P."/>
            <person name="Rokshar D.S."/>
            <person name="Rothfels C.J."/>
            <person name="Schneider L."/>
            <person name="Shu S."/>
            <person name="Stevenson D.W."/>
            <person name="Thummler F."/>
            <person name="Tillich M."/>
            <person name="Villarreal Aguilar J.C."/>
            <person name="Widiez T."/>
            <person name="Wong G.K."/>
            <person name="Wymore A."/>
            <person name="Zhang Y."/>
            <person name="Zimmer A.D."/>
            <person name="Quatrano R.S."/>
            <person name="Mayer K.F.X."/>
            <person name="Goodstein D."/>
            <person name="Casacuberta J.M."/>
            <person name="Vandepoele K."/>
            <person name="Reski R."/>
            <person name="Cuming A.C."/>
            <person name="Tuskan G.A."/>
            <person name="Maumus F."/>
            <person name="Salse J."/>
            <person name="Schmutz J."/>
            <person name="Rensing S.A."/>
        </authorList>
    </citation>
    <scope>NUCLEOTIDE SEQUENCE [LARGE SCALE GENOMIC DNA]</scope>
    <source>
        <strain evidence="2 3">cv. Gransden 2004</strain>
    </source>
</reference>